<dbReference type="PRINTS" id="PR00039">
    <property type="entry name" value="HTHLYSR"/>
</dbReference>
<organism evidence="6 7">
    <name type="scientific">Paractinoplanes ovalisporus</name>
    <dbReference type="NCBI Taxonomy" id="2810368"/>
    <lineage>
        <taxon>Bacteria</taxon>
        <taxon>Bacillati</taxon>
        <taxon>Actinomycetota</taxon>
        <taxon>Actinomycetes</taxon>
        <taxon>Micromonosporales</taxon>
        <taxon>Micromonosporaceae</taxon>
        <taxon>Paractinoplanes</taxon>
    </lineage>
</organism>
<dbReference type="PROSITE" id="PS50931">
    <property type="entry name" value="HTH_LYSR"/>
    <property type="match status" value="1"/>
</dbReference>
<dbReference type="InterPro" id="IPR000847">
    <property type="entry name" value="LysR_HTH_N"/>
</dbReference>
<dbReference type="Gene3D" id="1.10.10.10">
    <property type="entry name" value="Winged helix-like DNA-binding domain superfamily/Winged helix DNA-binding domain"/>
    <property type="match status" value="1"/>
</dbReference>
<feature type="domain" description="HTH lysR-type" evidence="5">
    <location>
        <begin position="1"/>
        <end position="58"/>
    </location>
</feature>
<comment type="caution">
    <text evidence="6">The sequence shown here is derived from an EMBL/GenBank/DDBJ whole genome shotgun (WGS) entry which is preliminary data.</text>
</comment>
<keyword evidence="4" id="KW-0804">Transcription</keyword>
<comment type="similarity">
    <text evidence="1">Belongs to the LysR transcriptional regulatory family.</text>
</comment>
<evidence type="ECO:0000313" key="6">
    <source>
        <dbReference type="EMBL" id="MBM2620844.1"/>
    </source>
</evidence>
<keyword evidence="3" id="KW-0238">DNA-binding</keyword>
<evidence type="ECO:0000256" key="1">
    <source>
        <dbReference type="ARBA" id="ARBA00009437"/>
    </source>
</evidence>
<dbReference type="Proteomes" id="UP000632138">
    <property type="component" value="Unassembled WGS sequence"/>
</dbReference>
<name>A0ABS2ALX7_9ACTN</name>
<evidence type="ECO:0000256" key="4">
    <source>
        <dbReference type="ARBA" id="ARBA00023163"/>
    </source>
</evidence>
<proteinExistence type="inferred from homology"/>
<dbReference type="EMBL" id="JAENHP010000016">
    <property type="protein sequence ID" value="MBM2620844.1"/>
    <property type="molecule type" value="Genomic_DNA"/>
</dbReference>
<dbReference type="InterPro" id="IPR036390">
    <property type="entry name" value="WH_DNA-bd_sf"/>
</dbReference>
<gene>
    <name evidence="6" type="ORF">JIG36_35625</name>
</gene>
<dbReference type="SUPFAM" id="SSF53850">
    <property type="entry name" value="Periplasmic binding protein-like II"/>
    <property type="match status" value="1"/>
</dbReference>
<reference evidence="6 7" key="1">
    <citation type="submission" date="2021-01" db="EMBL/GenBank/DDBJ databases">
        <title>Actinoplanes sp. nov. LDG1-06 isolated from lichen.</title>
        <authorList>
            <person name="Saeng-In P."/>
            <person name="Phongsopitanun W."/>
            <person name="Kanchanasin P."/>
            <person name="Yuki M."/>
            <person name="Kudo T."/>
            <person name="Ohkuma M."/>
            <person name="Tanasupawat S."/>
        </authorList>
    </citation>
    <scope>NUCLEOTIDE SEQUENCE [LARGE SCALE GENOMIC DNA]</scope>
    <source>
        <strain evidence="6 7">LDG1-06</strain>
    </source>
</reference>
<dbReference type="RefSeq" id="WP_203380820.1">
    <property type="nucleotide sequence ID" value="NZ_JAENHP010000016.1"/>
</dbReference>
<dbReference type="PANTHER" id="PTHR30346:SF28">
    <property type="entry name" value="HTH-TYPE TRANSCRIPTIONAL REGULATOR CYNR"/>
    <property type="match status" value="1"/>
</dbReference>
<dbReference type="Pfam" id="PF00126">
    <property type="entry name" value="HTH_1"/>
    <property type="match status" value="1"/>
</dbReference>
<accession>A0ABS2ALX7</accession>
<dbReference type="InterPro" id="IPR036388">
    <property type="entry name" value="WH-like_DNA-bd_sf"/>
</dbReference>
<evidence type="ECO:0000259" key="5">
    <source>
        <dbReference type="PROSITE" id="PS50931"/>
    </source>
</evidence>
<evidence type="ECO:0000256" key="2">
    <source>
        <dbReference type="ARBA" id="ARBA00023015"/>
    </source>
</evidence>
<dbReference type="PANTHER" id="PTHR30346">
    <property type="entry name" value="TRANSCRIPTIONAL DUAL REGULATOR HCAR-RELATED"/>
    <property type="match status" value="1"/>
</dbReference>
<dbReference type="Pfam" id="PF03466">
    <property type="entry name" value="LysR_substrate"/>
    <property type="match status" value="1"/>
</dbReference>
<evidence type="ECO:0000256" key="3">
    <source>
        <dbReference type="ARBA" id="ARBA00023125"/>
    </source>
</evidence>
<protein>
    <submittedName>
        <fullName evidence="6">LysR family transcriptional regulator</fullName>
    </submittedName>
</protein>
<dbReference type="SUPFAM" id="SSF46785">
    <property type="entry name" value="Winged helix' DNA-binding domain"/>
    <property type="match status" value="1"/>
</dbReference>
<keyword evidence="2" id="KW-0805">Transcription regulation</keyword>
<keyword evidence="7" id="KW-1185">Reference proteome</keyword>
<evidence type="ECO:0000313" key="7">
    <source>
        <dbReference type="Proteomes" id="UP000632138"/>
    </source>
</evidence>
<dbReference type="InterPro" id="IPR005119">
    <property type="entry name" value="LysR_subst-bd"/>
</dbReference>
<sequence length="282" mass="30282">MELRQLELFVAVAEAGVFARAAERCDIAPSALSATIRSLERDLGAQLFERTTRKVELTEAGRALLPQAREVLTTARAARATVDAAGCGLTVGGIPTTGLLDQPALLQRFVTRFPEVEVRYRRETSDRLLDELRQRRLDLAIVSLPAVPPDDLSWQTLAAGPLLLACRDDHPLAGRRAVTCRDLAGERFVAAQPGSRGHDYLRHISAAACEATTVAHHVHDVPTMLDFVERGLGVALAVDGMLGDRPGLRGVPIADSALTWTLAAVTPPVATPAARRLLAMLG</sequence>
<dbReference type="Gene3D" id="3.40.190.290">
    <property type="match status" value="1"/>
</dbReference>